<dbReference type="Pfam" id="PF00698">
    <property type="entry name" value="Acyl_transf_1"/>
    <property type="match status" value="1"/>
</dbReference>
<evidence type="ECO:0000256" key="4">
    <source>
        <dbReference type="ARBA" id="ARBA00048462"/>
    </source>
</evidence>
<dbReference type="Proteomes" id="UP000094112">
    <property type="component" value="Unassembled WGS sequence"/>
</dbReference>
<gene>
    <name evidence="6" type="ORF">WICANDRAFT_27245</name>
</gene>
<dbReference type="SUPFAM" id="SSF52151">
    <property type="entry name" value="FabD/lysophospholipase-like"/>
    <property type="match status" value="1"/>
</dbReference>
<dbReference type="InterPro" id="IPR016036">
    <property type="entry name" value="Malonyl_transacylase_ACP-bd"/>
</dbReference>
<accession>A0A1E3P8M2</accession>
<dbReference type="InterPro" id="IPR001227">
    <property type="entry name" value="Ac_transferase_dom_sf"/>
</dbReference>
<evidence type="ECO:0000256" key="3">
    <source>
        <dbReference type="ARBA" id="ARBA00023315"/>
    </source>
</evidence>
<dbReference type="EC" id="2.3.1.39" evidence="1"/>
<evidence type="ECO:0000259" key="5">
    <source>
        <dbReference type="SMART" id="SM00827"/>
    </source>
</evidence>
<name>A0A1E3P8M2_WICAA</name>
<dbReference type="GO" id="GO:0004314">
    <property type="term" value="F:[acyl-carrier-protein] S-malonyltransferase activity"/>
    <property type="evidence" value="ECO:0007669"/>
    <property type="project" value="UniProtKB-EC"/>
</dbReference>
<dbReference type="InterPro" id="IPR050858">
    <property type="entry name" value="Mal-CoA-ACP_Trans/PKS_FabD"/>
</dbReference>
<sequence>EYNLKSYKQSLQSQISPEFASNVFNPAADFYEKTSNTQPSIISISLLILDILKRHHDIDLISKGGIDYVMGHSLGEFAALVVNDVFKHHPDEILWLVRQRGLLMEQALSHSPDKFKMSALVFPAMNFDDVEVLLKDSLKEVGTVGVANINNPQQIVISGEEKEVDQVVQLIKDKSNIKRRLRVFPLQVTTPFHNPLLESSKIKFNHIIEEKFNIERDQRLKIPILSNLTGKPVYTHGEALDNFIEDFINPVQFKKSIEYVIDESNDDLHFINIGPNASINQNSVTKTDVSKKVSSNTPVGTVEEIKAFVEAYEK</sequence>
<evidence type="ECO:0000313" key="6">
    <source>
        <dbReference type="EMBL" id="ODQ61763.1"/>
    </source>
</evidence>
<feature type="non-terminal residue" evidence="6">
    <location>
        <position position="1"/>
    </location>
</feature>
<dbReference type="PANTHER" id="PTHR42681">
    <property type="entry name" value="MALONYL-COA-ACYL CARRIER PROTEIN TRANSACYLASE, MITOCHONDRIAL"/>
    <property type="match status" value="1"/>
</dbReference>
<dbReference type="InterPro" id="IPR014043">
    <property type="entry name" value="Acyl_transferase_dom"/>
</dbReference>
<feature type="domain" description="Malonyl-CoA:ACP transacylase (MAT)" evidence="5">
    <location>
        <begin position="4"/>
        <end position="289"/>
    </location>
</feature>
<evidence type="ECO:0000256" key="2">
    <source>
        <dbReference type="ARBA" id="ARBA00022679"/>
    </source>
</evidence>
<dbReference type="InterPro" id="IPR016035">
    <property type="entry name" value="Acyl_Trfase/lysoPLipase"/>
</dbReference>
<organism evidence="6 7">
    <name type="scientific">Wickerhamomyces anomalus (strain ATCC 58044 / CBS 1984 / NCYC 433 / NRRL Y-366-8)</name>
    <name type="common">Yeast</name>
    <name type="synonym">Hansenula anomala</name>
    <dbReference type="NCBI Taxonomy" id="683960"/>
    <lineage>
        <taxon>Eukaryota</taxon>
        <taxon>Fungi</taxon>
        <taxon>Dikarya</taxon>
        <taxon>Ascomycota</taxon>
        <taxon>Saccharomycotina</taxon>
        <taxon>Saccharomycetes</taxon>
        <taxon>Phaffomycetales</taxon>
        <taxon>Wickerhamomycetaceae</taxon>
        <taxon>Wickerhamomyces</taxon>
    </lineage>
</organism>
<keyword evidence="7" id="KW-1185">Reference proteome</keyword>
<evidence type="ECO:0000313" key="7">
    <source>
        <dbReference type="Proteomes" id="UP000094112"/>
    </source>
</evidence>
<dbReference type="STRING" id="683960.A0A1E3P8M2"/>
<keyword evidence="3" id="KW-0012">Acyltransferase</keyword>
<dbReference type="EMBL" id="KV454208">
    <property type="protein sequence ID" value="ODQ61763.1"/>
    <property type="molecule type" value="Genomic_DNA"/>
</dbReference>
<protein>
    <recommendedName>
        <fullName evidence="1">[acyl-carrier-protein] S-malonyltransferase</fullName>
        <ecNumber evidence="1">2.3.1.39</ecNumber>
    </recommendedName>
</protein>
<keyword evidence="2" id="KW-0808">Transferase</keyword>
<dbReference type="GeneID" id="30198599"/>
<dbReference type="RefSeq" id="XP_019040970.1">
    <property type="nucleotide sequence ID" value="XM_019181353.1"/>
</dbReference>
<proteinExistence type="predicted"/>
<dbReference type="Gene3D" id="3.40.366.10">
    <property type="entry name" value="Malonyl-Coenzyme A Acyl Carrier Protein, domain 2"/>
    <property type="match status" value="1"/>
</dbReference>
<dbReference type="Gene3D" id="3.30.70.250">
    <property type="entry name" value="Malonyl-CoA ACP transacylase, ACP-binding"/>
    <property type="match status" value="1"/>
</dbReference>
<evidence type="ECO:0000256" key="1">
    <source>
        <dbReference type="ARBA" id="ARBA00013258"/>
    </source>
</evidence>
<dbReference type="SUPFAM" id="SSF55048">
    <property type="entry name" value="Probable ACP-binding domain of malonyl-CoA ACP transacylase"/>
    <property type="match status" value="1"/>
</dbReference>
<dbReference type="AlphaFoldDB" id="A0A1E3P8M2"/>
<dbReference type="GO" id="GO:0006633">
    <property type="term" value="P:fatty acid biosynthetic process"/>
    <property type="evidence" value="ECO:0007669"/>
    <property type="project" value="TreeGrafter"/>
</dbReference>
<comment type="catalytic activity">
    <reaction evidence="4">
        <text>holo-[ACP] + malonyl-CoA = malonyl-[ACP] + CoA</text>
        <dbReference type="Rhea" id="RHEA:41792"/>
        <dbReference type="Rhea" id="RHEA-COMP:9623"/>
        <dbReference type="Rhea" id="RHEA-COMP:9685"/>
        <dbReference type="ChEBI" id="CHEBI:57287"/>
        <dbReference type="ChEBI" id="CHEBI:57384"/>
        <dbReference type="ChEBI" id="CHEBI:64479"/>
        <dbReference type="ChEBI" id="CHEBI:78449"/>
        <dbReference type="EC" id="2.3.1.39"/>
    </reaction>
</comment>
<reference evidence="6 7" key="1">
    <citation type="journal article" date="2016" name="Proc. Natl. Acad. Sci. U.S.A.">
        <title>Comparative genomics of biotechnologically important yeasts.</title>
        <authorList>
            <person name="Riley R."/>
            <person name="Haridas S."/>
            <person name="Wolfe K.H."/>
            <person name="Lopes M.R."/>
            <person name="Hittinger C.T."/>
            <person name="Goeker M."/>
            <person name="Salamov A.A."/>
            <person name="Wisecaver J.H."/>
            <person name="Long T.M."/>
            <person name="Calvey C.H."/>
            <person name="Aerts A.L."/>
            <person name="Barry K.W."/>
            <person name="Choi C."/>
            <person name="Clum A."/>
            <person name="Coughlan A.Y."/>
            <person name="Deshpande S."/>
            <person name="Douglass A.P."/>
            <person name="Hanson S.J."/>
            <person name="Klenk H.-P."/>
            <person name="LaButti K.M."/>
            <person name="Lapidus A."/>
            <person name="Lindquist E.A."/>
            <person name="Lipzen A.M."/>
            <person name="Meier-Kolthoff J.P."/>
            <person name="Ohm R.A."/>
            <person name="Otillar R.P."/>
            <person name="Pangilinan J.L."/>
            <person name="Peng Y."/>
            <person name="Rokas A."/>
            <person name="Rosa C.A."/>
            <person name="Scheuner C."/>
            <person name="Sibirny A.A."/>
            <person name="Slot J.C."/>
            <person name="Stielow J.B."/>
            <person name="Sun H."/>
            <person name="Kurtzman C.P."/>
            <person name="Blackwell M."/>
            <person name="Grigoriev I.V."/>
            <person name="Jeffries T.W."/>
        </authorList>
    </citation>
    <scope>NUCLEOTIDE SEQUENCE [LARGE SCALE GENOMIC DNA]</scope>
    <source>
        <strain evidence="7">ATCC 58044 / CBS 1984 / NCYC 433 / NRRL Y-366-8</strain>
    </source>
</reference>
<dbReference type="OrthoDB" id="541883at2759"/>
<dbReference type="SMART" id="SM00827">
    <property type="entry name" value="PKS_AT"/>
    <property type="match status" value="1"/>
</dbReference>
<dbReference type="PANTHER" id="PTHR42681:SF1">
    <property type="entry name" value="MALONYL-COA-ACYL CARRIER PROTEIN TRANSACYLASE, MITOCHONDRIAL"/>
    <property type="match status" value="1"/>
</dbReference>